<reference evidence="6 7" key="1">
    <citation type="journal article" date="2019" name="Int. J. Syst. Evol. Microbiol.">
        <title>The Global Catalogue of Microorganisms (GCM) 10K type strain sequencing project: providing services to taxonomists for standard genome sequencing and annotation.</title>
        <authorList>
            <consortium name="The Broad Institute Genomics Platform"/>
            <consortium name="The Broad Institute Genome Sequencing Center for Infectious Disease"/>
            <person name="Wu L."/>
            <person name="Ma J."/>
        </authorList>
    </citation>
    <scope>NUCLEOTIDE SEQUENCE [LARGE SCALE GENOMIC DNA]</scope>
    <source>
        <strain evidence="6 7">GX21</strain>
    </source>
</reference>
<dbReference type="GO" id="GO:0046872">
    <property type="term" value="F:metal ion binding"/>
    <property type="evidence" value="ECO:0007669"/>
    <property type="project" value="UniProtKB-KW"/>
</dbReference>
<dbReference type="GO" id="GO:0016787">
    <property type="term" value="F:hydrolase activity"/>
    <property type="evidence" value="ECO:0007669"/>
    <property type="project" value="UniProtKB-KW"/>
</dbReference>
<name>A0ABD5ZZB2_9EURY</name>
<dbReference type="InterPro" id="IPR023214">
    <property type="entry name" value="HAD_sf"/>
</dbReference>
<dbReference type="Gene3D" id="1.20.120.710">
    <property type="entry name" value="Haloacid dehalogenase hydrolase-like domain"/>
    <property type="match status" value="1"/>
</dbReference>
<dbReference type="SUPFAM" id="SSF56784">
    <property type="entry name" value="HAD-like"/>
    <property type="match status" value="1"/>
</dbReference>
<dbReference type="Gene3D" id="3.40.50.1000">
    <property type="entry name" value="HAD superfamily/HAD-like"/>
    <property type="match status" value="1"/>
</dbReference>
<sequence>MNTAAVAFDLDDTLAVTTVDRETLLVEAMRAVGAPPRSREAYLDAHAENLTARSREPVFERLLEGLDTDVDADELARAYRERVNASLQPVAGVESMLATLRERYRLGLLTNGPVVAQRSKLRALGWTDAFDVALVTGELSAGKPDAAAFETLLDELGTTAAETVFVGDDVGADVGGAAAAGIDAIQVTFAGGPAPDTTAFAHVDRAELATRLPAILDSR</sequence>
<evidence type="ECO:0000256" key="4">
    <source>
        <dbReference type="ARBA" id="ARBA00022801"/>
    </source>
</evidence>
<organism evidence="6 7">
    <name type="scientific">Haloplanus litoreus</name>
    <dbReference type="NCBI Taxonomy" id="767515"/>
    <lineage>
        <taxon>Archaea</taxon>
        <taxon>Methanobacteriati</taxon>
        <taxon>Methanobacteriota</taxon>
        <taxon>Stenosarchaea group</taxon>
        <taxon>Halobacteria</taxon>
        <taxon>Halobacteriales</taxon>
        <taxon>Haloferacaceae</taxon>
        <taxon>Haloplanus</taxon>
    </lineage>
</organism>
<dbReference type="Pfam" id="PF13419">
    <property type="entry name" value="HAD_2"/>
    <property type="match status" value="1"/>
</dbReference>
<gene>
    <name evidence="6" type="ORF">ACFQKE_10620</name>
</gene>
<keyword evidence="3" id="KW-0479">Metal-binding</keyword>
<dbReference type="InterPro" id="IPR051400">
    <property type="entry name" value="HAD-like_hydrolase"/>
</dbReference>
<dbReference type="NCBIfam" id="TIGR01509">
    <property type="entry name" value="HAD-SF-IA-v3"/>
    <property type="match status" value="1"/>
</dbReference>
<dbReference type="InterPro" id="IPR006439">
    <property type="entry name" value="HAD-SF_hydro_IA"/>
</dbReference>
<keyword evidence="7" id="KW-1185">Reference proteome</keyword>
<keyword evidence="5" id="KW-0460">Magnesium</keyword>
<proteinExistence type="inferred from homology"/>
<dbReference type="PANTHER" id="PTHR46470">
    <property type="entry name" value="N-ACYLNEURAMINATE-9-PHOSPHATASE"/>
    <property type="match status" value="1"/>
</dbReference>
<evidence type="ECO:0000313" key="6">
    <source>
        <dbReference type="EMBL" id="MFC7255736.1"/>
    </source>
</evidence>
<dbReference type="PRINTS" id="PR00413">
    <property type="entry name" value="HADHALOGNASE"/>
</dbReference>
<comment type="caution">
    <text evidence="6">The sequence shown here is derived from an EMBL/GenBank/DDBJ whole genome shotgun (WGS) entry which is preliminary data.</text>
</comment>
<evidence type="ECO:0000256" key="3">
    <source>
        <dbReference type="ARBA" id="ARBA00022723"/>
    </source>
</evidence>
<dbReference type="InterPro" id="IPR041492">
    <property type="entry name" value="HAD_2"/>
</dbReference>
<dbReference type="SFLD" id="SFLDG01129">
    <property type="entry name" value="C1.5:_HAD__Beta-PGM__Phosphata"/>
    <property type="match status" value="1"/>
</dbReference>
<dbReference type="EMBL" id="JBHTAT010000001">
    <property type="protein sequence ID" value="MFC7255736.1"/>
    <property type="molecule type" value="Genomic_DNA"/>
</dbReference>
<dbReference type="PANTHER" id="PTHR46470:SF2">
    <property type="entry name" value="GLYCERALDEHYDE 3-PHOSPHATE PHOSPHATASE"/>
    <property type="match status" value="1"/>
</dbReference>
<dbReference type="NCBIfam" id="TIGR01549">
    <property type="entry name" value="HAD-SF-IA-v1"/>
    <property type="match status" value="1"/>
</dbReference>
<evidence type="ECO:0000256" key="2">
    <source>
        <dbReference type="ARBA" id="ARBA00007958"/>
    </source>
</evidence>
<accession>A0ABD5ZZB2</accession>
<dbReference type="SFLD" id="SFLDS00003">
    <property type="entry name" value="Haloacid_Dehalogenase"/>
    <property type="match status" value="1"/>
</dbReference>
<dbReference type="RefSeq" id="WP_379703985.1">
    <property type="nucleotide sequence ID" value="NZ_JBHTAT010000001.1"/>
</dbReference>
<evidence type="ECO:0000256" key="5">
    <source>
        <dbReference type="ARBA" id="ARBA00022842"/>
    </source>
</evidence>
<dbReference type="GO" id="GO:0044281">
    <property type="term" value="P:small molecule metabolic process"/>
    <property type="evidence" value="ECO:0007669"/>
    <property type="project" value="UniProtKB-ARBA"/>
</dbReference>
<comment type="similarity">
    <text evidence="2">Belongs to the HAD-like hydrolase superfamily.</text>
</comment>
<dbReference type="EC" id="3.1.3.-" evidence="6"/>
<dbReference type="InterPro" id="IPR036412">
    <property type="entry name" value="HAD-like_sf"/>
</dbReference>
<dbReference type="AlphaFoldDB" id="A0ABD5ZZB2"/>
<dbReference type="Proteomes" id="UP001596434">
    <property type="component" value="Unassembled WGS sequence"/>
</dbReference>
<keyword evidence="4 6" id="KW-0378">Hydrolase</keyword>
<protein>
    <submittedName>
        <fullName evidence="6">HAD family hydrolase</fullName>
        <ecNumber evidence="6">3.1.3.-</ecNumber>
    </submittedName>
</protein>
<comment type="cofactor">
    <cofactor evidence="1">
        <name>Mg(2+)</name>
        <dbReference type="ChEBI" id="CHEBI:18420"/>
    </cofactor>
</comment>
<evidence type="ECO:0000313" key="7">
    <source>
        <dbReference type="Proteomes" id="UP001596434"/>
    </source>
</evidence>
<dbReference type="GeneID" id="96954109"/>
<evidence type="ECO:0000256" key="1">
    <source>
        <dbReference type="ARBA" id="ARBA00001946"/>
    </source>
</evidence>